<keyword evidence="1" id="KW-0732">Signal</keyword>
<dbReference type="RefSeq" id="WP_012826913.1">
    <property type="nucleotide sequence ID" value="NC_013440.1"/>
</dbReference>
<reference evidence="2 3" key="1">
    <citation type="journal article" date="2010" name="Stand. Genomic Sci.">
        <title>Complete genome sequence of Haliangium ochraceum type strain (SMP-2).</title>
        <authorList>
            <consortium name="US DOE Joint Genome Institute (JGI-PGF)"/>
            <person name="Ivanova N."/>
            <person name="Daum C."/>
            <person name="Lang E."/>
            <person name="Abt B."/>
            <person name="Kopitz M."/>
            <person name="Saunders E."/>
            <person name="Lapidus A."/>
            <person name="Lucas S."/>
            <person name="Glavina Del Rio T."/>
            <person name="Nolan M."/>
            <person name="Tice H."/>
            <person name="Copeland A."/>
            <person name="Cheng J.F."/>
            <person name="Chen F."/>
            <person name="Bruce D."/>
            <person name="Goodwin L."/>
            <person name="Pitluck S."/>
            <person name="Mavromatis K."/>
            <person name="Pati A."/>
            <person name="Mikhailova N."/>
            <person name="Chen A."/>
            <person name="Palaniappan K."/>
            <person name="Land M."/>
            <person name="Hauser L."/>
            <person name="Chang Y.J."/>
            <person name="Jeffries C.D."/>
            <person name="Detter J.C."/>
            <person name="Brettin T."/>
            <person name="Rohde M."/>
            <person name="Goker M."/>
            <person name="Bristow J."/>
            <person name="Markowitz V."/>
            <person name="Eisen J.A."/>
            <person name="Hugenholtz P."/>
            <person name="Kyrpides N.C."/>
            <person name="Klenk H.P."/>
        </authorList>
    </citation>
    <scope>NUCLEOTIDE SEQUENCE [LARGE SCALE GENOMIC DNA]</scope>
    <source>
        <strain evidence="3">DSM 14365 / CIP 107738 / JCM 11303 / AJ 13395 / SMP-2</strain>
    </source>
</reference>
<dbReference type="Proteomes" id="UP000001880">
    <property type="component" value="Chromosome"/>
</dbReference>
<keyword evidence="3" id="KW-1185">Reference proteome</keyword>
<dbReference type="HOGENOM" id="CLU_522462_0_0_7"/>
<dbReference type="OrthoDB" id="5482852at2"/>
<dbReference type="AlphaFoldDB" id="D0LXV0"/>
<feature type="chain" id="PRO_5003010688" evidence="1">
    <location>
        <begin position="20"/>
        <end position="483"/>
    </location>
</feature>
<gene>
    <name evidence="2" type="ordered locus">Hoch_1756</name>
</gene>
<organism evidence="2 3">
    <name type="scientific">Haliangium ochraceum (strain DSM 14365 / JCM 11303 / SMP-2)</name>
    <dbReference type="NCBI Taxonomy" id="502025"/>
    <lineage>
        <taxon>Bacteria</taxon>
        <taxon>Pseudomonadati</taxon>
        <taxon>Myxococcota</taxon>
        <taxon>Polyangia</taxon>
        <taxon>Haliangiales</taxon>
        <taxon>Kofleriaceae</taxon>
        <taxon>Haliangium</taxon>
    </lineage>
</organism>
<evidence type="ECO:0000313" key="3">
    <source>
        <dbReference type="Proteomes" id="UP000001880"/>
    </source>
</evidence>
<feature type="signal peptide" evidence="1">
    <location>
        <begin position="1"/>
        <end position="19"/>
    </location>
</feature>
<accession>D0LXV0</accession>
<sequence length="483" mass="51268">MKSLLALLSLPLACAGLSACVELDAPIETGVVEQEQIMLNQLALQAVLLNALTGTPDSLTELVSNPLSDDYFDADLPQGAITGQNLHDPLAQTFMTYLVRCALSETDTPVTWTDPFKVEGEEGKVVVFHGQAGLCSDWATQAPSGACLELVSACLLTTENAFDTSVAISHRGIDLNGDALPLAAQVEVGRFDIDGQPIPSFEDCPSDENGATRDCGWSKEDSLVGTCHPGDLMELSCQQGSSIGVARVCKGYRGCDDASLERLASADEFCGNDTEITFTCPSHGTYSLMLGGEYSDDLDVPLAVADSGSYPAAEAEVFDIREGAFFGDLLTPSLNSTPVALSYVTNTGQIVRNVQAGTGGTPLNESMWACHDKHFTEGDAYMNERICATVTDDQNVQAYLCAARIIGQCNEKAEGTLTNVCASFDAGSVKGDGDFGSCTDTTPTVWDRPITVFLDHPCDLIEDPDLCAYGRRPPPPSGANQPR</sequence>
<name>D0LXV0_HALO1</name>
<keyword evidence="2" id="KW-0449">Lipoprotein</keyword>
<dbReference type="KEGG" id="hoh:Hoch_1756"/>
<protein>
    <submittedName>
        <fullName evidence="2">Putative lipoprotein</fullName>
    </submittedName>
</protein>
<dbReference type="PROSITE" id="PS51257">
    <property type="entry name" value="PROKAR_LIPOPROTEIN"/>
    <property type="match status" value="1"/>
</dbReference>
<proteinExistence type="predicted"/>
<dbReference type="STRING" id="502025.Hoch_1756"/>
<evidence type="ECO:0000256" key="1">
    <source>
        <dbReference type="SAM" id="SignalP"/>
    </source>
</evidence>
<dbReference type="eggNOG" id="COG5184">
    <property type="taxonomic scope" value="Bacteria"/>
</dbReference>
<dbReference type="EMBL" id="CP001804">
    <property type="protein sequence ID" value="ACY14305.1"/>
    <property type="molecule type" value="Genomic_DNA"/>
</dbReference>
<evidence type="ECO:0000313" key="2">
    <source>
        <dbReference type="EMBL" id="ACY14305.1"/>
    </source>
</evidence>